<dbReference type="Pfam" id="PF12706">
    <property type="entry name" value="Lactamase_B_2"/>
    <property type="match status" value="1"/>
</dbReference>
<sequence length="392" mass="44436">MRIKRKASTFLIITTLLTVIGIVIGGCASFGTLPSESDVDGFKQSSHYDAERQIFVNRRPGIIEEMRARTTTFSLLMQFLFGGSSERSPSAKLPEVKPDLAEFQRPADDIKLIWFGHSSVLLNLEGRMVLVDPVLSTSTGPMGFMMKRFQDPVVKLSELPPIDVILISHDHYDHLDTDSIRFFKESKTRFIVPLGVGSHLVGWGISPDRITELDWWQNVEHDGLHITLTPAQHFSGRDFSNQNKTLWGSFVVQSEKHKIFFSGDTGYDTHFKEIGDRLGPFDLAFIESGQYNEKWREVHMLPDESLQAFKDLRAKRYFPIHWGMFNLSLHAWHEPVERITAGARRDGIPLVTPRIGEAVQLNGRYVAESWWRPLLLAAKATKSQAGSEATIE</sequence>
<dbReference type="EMBL" id="WBUI01000002">
    <property type="protein sequence ID" value="KAB2934822.1"/>
    <property type="molecule type" value="Genomic_DNA"/>
</dbReference>
<accession>A0A833H472</accession>
<feature type="domain" description="Metallo-beta-lactamase" evidence="1">
    <location>
        <begin position="127"/>
        <end position="322"/>
    </location>
</feature>
<dbReference type="PANTHER" id="PTHR15032:SF4">
    <property type="entry name" value="N-ACYL-PHOSPHATIDYLETHANOLAMINE-HYDROLYZING PHOSPHOLIPASE D"/>
    <property type="match status" value="1"/>
</dbReference>
<proteinExistence type="predicted"/>
<dbReference type="InterPro" id="IPR036866">
    <property type="entry name" value="RibonucZ/Hydroxyglut_hydro"/>
</dbReference>
<evidence type="ECO:0000259" key="1">
    <source>
        <dbReference type="Pfam" id="PF12706"/>
    </source>
</evidence>
<dbReference type="Proteomes" id="UP000460298">
    <property type="component" value="Unassembled WGS sequence"/>
</dbReference>
<dbReference type="PANTHER" id="PTHR15032">
    <property type="entry name" value="N-ACYL-PHOSPHATIDYLETHANOLAMINE-HYDROLYZING PHOSPHOLIPASE D"/>
    <property type="match status" value="1"/>
</dbReference>
<evidence type="ECO:0000313" key="3">
    <source>
        <dbReference type="Proteomes" id="UP000460298"/>
    </source>
</evidence>
<comment type="caution">
    <text evidence="2">The sequence shown here is derived from an EMBL/GenBank/DDBJ whole genome shotgun (WGS) entry which is preliminary data.</text>
</comment>
<dbReference type="InterPro" id="IPR001279">
    <property type="entry name" value="Metallo-B-lactamas"/>
</dbReference>
<evidence type="ECO:0000313" key="2">
    <source>
        <dbReference type="EMBL" id="KAB2934822.1"/>
    </source>
</evidence>
<dbReference type="AlphaFoldDB" id="A0A833H472"/>
<dbReference type="GO" id="GO:0016787">
    <property type="term" value="F:hydrolase activity"/>
    <property type="evidence" value="ECO:0007669"/>
    <property type="project" value="UniProtKB-KW"/>
</dbReference>
<name>A0A833H472_9LEPT</name>
<dbReference type="PROSITE" id="PS51257">
    <property type="entry name" value="PROKAR_LIPOPROTEIN"/>
    <property type="match status" value="1"/>
</dbReference>
<reference evidence="2 3" key="1">
    <citation type="submission" date="2019-10" db="EMBL/GenBank/DDBJ databases">
        <title>Extracellular Electron Transfer in a Candidatus Methanoperedens spp. Enrichment Culture.</title>
        <authorList>
            <person name="Berger S."/>
            <person name="Rangel Shaw D."/>
            <person name="Berben T."/>
            <person name="In 'T Zandt M."/>
            <person name="Frank J."/>
            <person name="Reimann J."/>
            <person name="Jetten M.S.M."/>
            <person name="Welte C.U."/>
        </authorList>
    </citation>
    <scope>NUCLEOTIDE SEQUENCE [LARGE SCALE GENOMIC DNA]</scope>
    <source>
        <strain evidence="2">SB12</strain>
    </source>
</reference>
<dbReference type="Gene3D" id="3.60.15.10">
    <property type="entry name" value="Ribonuclease Z/Hydroxyacylglutathione hydrolase-like"/>
    <property type="match status" value="1"/>
</dbReference>
<dbReference type="SUPFAM" id="SSF56281">
    <property type="entry name" value="Metallo-hydrolase/oxidoreductase"/>
    <property type="match status" value="1"/>
</dbReference>
<gene>
    <name evidence="2" type="ORF">F9K24_03330</name>
</gene>
<dbReference type="GO" id="GO:0005737">
    <property type="term" value="C:cytoplasm"/>
    <property type="evidence" value="ECO:0007669"/>
    <property type="project" value="TreeGrafter"/>
</dbReference>
<organism evidence="2 3">
    <name type="scientific">Leptonema illini</name>
    <dbReference type="NCBI Taxonomy" id="183"/>
    <lineage>
        <taxon>Bacteria</taxon>
        <taxon>Pseudomonadati</taxon>
        <taxon>Spirochaetota</taxon>
        <taxon>Spirochaetia</taxon>
        <taxon>Leptospirales</taxon>
        <taxon>Leptospiraceae</taxon>
        <taxon>Leptonema</taxon>
    </lineage>
</organism>
<protein>
    <submittedName>
        <fullName evidence="2">Hydrolase</fullName>
    </submittedName>
</protein>
<keyword evidence="2" id="KW-0378">Hydrolase</keyword>